<dbReference type="Pfam" id="PF04542">
    <property type="entry name" value="Sigma70_r2"/>
    <property type="match status" value="1"/>
</dbReference>
<evidence type="ECO:0000256" key="3">
    <source>
        <dbReference type="ARBA" id="ARBA00023082"/>
    </source>
</evidence>
<name>A0A7X5UVZ0_9SPHN</name>
<evidence type="ECO:0000256" key="4">
    <source>
        <dbReference type="ARBA" id="ARBA00023163"/>
    </source>
</evidence>
<dbReference type="SUPFAM" id="SSF88659">
    <property type="entry name" value="Sigma3 and sigma4 domains of RNA polymerase sigma factors"/>
    <property type="match status" value="1"/>
</dbReference>
<evidence type="ECO:0000313" key="8">
    <source>
        <dbReference type="Proteomes" id="UP000564677"/>
    </source>
</evidence>
<dbReference type="CDD" id="cd06171">
    <property type="entry name" value="Sigma70_r4"/>
    <property type="match status" value="1"/>
</dbReference>
<feature type="domain" description="RNA polymerase sigma-70 region 2" evidence="5">
    <location>
        <begin position="25"/>
        <end position="90"/>
    </location>
</feature>
<dbReference type="InterPro" id="IPR013324">
    <property type="entry name" value="RNA_pol_sigma_r3/r4-like"/>
</dbReference>
<dbReference type="InterPro" id="IPR013249">
    <property type="entry name" value="RNA_pol_sigma70_r4_t2"/>
</dbReference>
<dbReference type="EMBL" id="JAASQV010000001">
    <property type="protein sequence ID" value="NIJ63158.1"/>
    <property type="molecule type" value="Genomic_DNA"/>
</dbReference>
<keyword evidence="8" id="KW-1185">Reference proteome</keyword>
<dbReference type="GO" id="GO:0003677">
    <property type="term" value="F:DNA binding"/>
    <property type="evidence" value="ECO:0007669"/>
    <property type="project" value="InterPro"/>
</dbReference>
<reference evidence="7 8" key="1">
    <citation type="submission" date="2020-03" db="EMBL/GenBank/DDBJ databases">
        <title>Genomic Encyclopedia of Type Strains, Phase IV (KMG-IV): sequencing the most valuable type-strain genomes for metagenomic binning, comparative biology and taxonomic classification.</title>
        <authorList>
            <person name="Goeker M."/>
        </authorList>
    </citation>
    <scope>NUCLEOTIDE SEQUENCE [LARGE SCALE GENOMIC DNA]</scope>
    <source>
        <strain evidence="7 8">DSM 4733</strain>
    </source>
</reference>
<evidence type="ECO:0000313" key="7">
    <source>
        <dbReference type="EMBL" id="NIJ63158.1"/>
    </source>
</evidence>
<dbReference type="Pfam" id="PF08281">
    <property type="entry name" value="Sigma70_r4_2"/>
    <property type="match status" value="1"/>
</dbReference>
<dbReference type="PANTHER" id="PTHR43133">
    <property type="entry name" value="RNA POLYMERASE ECF-TYPE SIGMA FACTO"/>
    <property type="match status" value="1"/>
</dbReference>
<keyword evidence="3" id="KW-0731">Sigma factor</keyword>
<dbReference type="Gene3D" id="1.10.10.10">
    <property type="entry name" value="Winged helix-like DNA-binding domain superfamily/Winged helix DNA-binding domain"/>
    <property type="match status" value="1"/>
</dbReference>
<dbReference type="InterPro" id="IPR007627">
    <property type="entry name" value="RNA_pol_sigma70_r2"/>
</dbReference>
<evidence type="ECO:0000256" key="1">
    <source>
        <dbReference type="ARBA" id="ARBA00010641"/>
    </source>
</evidence>
<gene>
    <name evidence="7" type="ORF">FHR20_000089</name>
</gene>
<dbReference type="InterPro" id="IPR036388">
    <property type="entry name" value="WH-like_DNA-bd_sf"/>
</dbReference>
<dbReference type="Proteomes" id="UP000564677">
    <property type="component" value="Unassembled WGS sequence"/>
</dbReference>
<dbReference type="SUPFAM" id="SSF88946">
    <property type="entry name" value="Sigma2 domain of RNA polymerase sigma factors"/>
    <property type="match status" value="1"/>
</dbReference>
<evidence type="ECO:0000259" key="6">
    <source>
        <dbReference type="Pfam" id="PF08281"/>
    </source>
</evidence>
<evidence type="ECO:0000259" key="5">
    <source>
        <dbReference type="Pfam" id="PF04542"/>
    </source>
</evidence>
<dbReference type="RefSeq" id="WP_167297747.1">
    <property type="nucleotide sequence ID" value="NZ_JAASQV010000001.1"/>
</dbReference>
<keyword evidence="2" id="KW-0805">Transcription regulation</keyword>
<dbReference type="GO" id="GO:0016987">
    <property type="term" value="F:sigma factor activity"/>
    <property type="evidence" value="ECO:0007669"/>
    <property type="project" value="UniProtKB-KW"/>
</dbReference>
<comment type="caution">
    <text evidence="7">The sequence shown here is derived from an EMBL/GenBank/DDBJ whole genome shotgun (WGS) entry which is preliminary data.</text>
</comment>
<proteinExistence type="inferred from homology"/>
<sequence>MRRPDDEFGQPLEGGDNGQLRFDELYREQAPRLRRWLDARLRSSEDANDLVQDAFARFLGSGSRDGLRRPEAFLNRIVRNLLIDRSRRLSNRTPHVPIDEANAPVARATQEDELELEQLRRRYRAAVEALPPRMREVFVLHRVEGLGYKEIATRLGISIRTVEWHVGEALLRIGRDLEQ</sequence>
<dbReference type="InterPro" id="IPR014284">
    <property type="entry name" value="RNA_pol_sigma-70_dom"/>
</dbReference>
<accession>A0A7X5UVZ0</accession>
<dbReference type="NCBIfam" id="TIGR02937">
    <property type="entry name" value="sigma70-ECF"/>
    <property type="match status" value="1"/>
</dbReference>
<dbReference type="InterPro" id="IPR013325">
    <property type="entry name" value="RNA_pol_sigma_r2"/>
</dbReference>
<keyword evidence="4" id="KW-0804">Transcription</keyword>
<feature type="domain" description="RNA polymerase sigma factor 70 region 4 type 2" evidence="6">
    <location>
        <begin position="121"/>
        <end position="171"/>
    </location>
</feature>
<dbReference type="Gene3D" id="1.10.1740.10">
    <property type="match status" value="1"/>
</dbReference>
<evidence type="ECO:0000256" key="2">
    <source>
        <dbReference type="ARBA" id="ARBA00023015"/>
    </source>
</evidence>
<dbReference type="AlphaFoldDB" id="A0A7X5UVZ0"/>
<dbReference type="PANTHER" id="PTHR43133:SF63">
    <property type="entry name" value="RNA POLYMERASE SIGMA FACTOR FECI-RELATED"/>
    <property type="match status" value="1"/>
</dbReference>
<protein>
    <submittedName>
        <fullName evidence="7">RNA polymerase sigma-70 factor (ECF subfamily)</fullName>
    </submittedName>
</protein>
<organism evidence="7 8">
    <name type="scientific">Sphingomonas leidyi</name>
    <dbReference type="NCBI Taxonomy" id="68569"/>
    <lineage>
        <taxon>Bacteria</taxon>
        <taxon>Pseudomonadati</taxon>
        <taxon>Pseudomonadota</taxon>
        <taxon>Alphaproteobacteria</taxon>
        <taxon>Sphingomonadales</taxon>
        <taxon>Sphingomonadaceae</taxon>
        <taxon>Sphingomonas</taxon>
    </lineage>
</organism>
<dbReference type="InterPro" id="IPR039425">
    <property type="entry name" value="RNA_pol_sigma-70-like"/>
</dbReference>
<comment type="similarity">
    <text evidence="1">Belongs to the sigma-70 factor family. ECF subfamily.</text>
</comment>
<dbReference type="GO" id="GO:0006352">
    <property type="term" value="P:DNA-templated transcription initiation"/>
    <property type="evidence" value="ECO:0007669"/>
    <property type="project" value="InterPro"/>
</dbReference>